<evidence type="ECO:0000313" key="1">
    <source>
        <dbReference type="EMBL" id="CNI49786.1"/>
    </source>
</evidence>
<sequence>MSKQQQIKYLIECYTIPFETAYEKLSVKVWNMMMEAEEIRD</sequence>
<protein>
    <submittedName>
        <fullName evidence="1">Uncharacterized protein</fullName>
    </submittedName>
</protein>
<dbReference type="GeneID" id="96666643"/>
<gene>
    <name evidence="1" type="ORF">ERS008667_03569</name>
</gene>
<evidence type="ECO:0000313" key="2">
    <source>
        <dbReference type="Proteomes" id="UP000038204"/>
    </source>
</evidence>
<dbReference type="EMBL" id="CQBK01000033">
    <property type="protein sequence ID" value="CNI49786.1"/>
    <property type="molecule type" value="Genomic_DNA"/>
</dbReference>
<reference evidence="1 2" key="1">
    <citation type="submission" date="2015-03" db="EMBL/GenBank/DDBJ databases">
        <authorList>
            <person name="Murphy D."/>
        </authorList>
    </citation>
    <scope>NUCLEOTIDE SEQUENCE [LARGE SCALE GENOMIC DNA]</scope>
    <source>
        <strain evidence="1 2">Y233</strain>
    </source>
</reference>
<proteinExistence type="predicted"/>
<dbReference type="RefSeq" id="WP_261374250.1">
    <property type="nucleotide sequence ID" value="NZ_CABIHS010000112.1"/>
</dbReference>
<name>A0A0T9R872_9GAMM</name>
<dbReference type="AlphaFoldDB" id="A0A0T9R872"/>
<accession>A0A0T9R872</accession>
<dbReference type="Proteomes" id="UP000038204">
    <property type="component" value="Unassembled WGS sequence"/>
</dbReference>
<organism evidence="1 2">
    <name type="scientific">Yersinia similis</name>
    <dbReference type="NCBI Taxonomy" id="367190"/>
    <lineage>
        <taxon>Bacteria</taxon>
        <taxon>Pseudomonadati</taxon>
        <taxon>Pseudomonadota</taxon>
        <taxon>Gammaproteobacteria</taxon>
        <taxon>Enterobacterales</taxon>
        <taxon>Yersiniaceae</taxon>
        <taxon>Yersinia</taxon>
    </lineage>
</organism>